<dbReference type="KEGG" id="slac:SKTS_19220"/>
<keyword evidence="3" id="KW-1185">Reference proteome</keyword>
<sequence>MVRKIVLLNLLAVIMAACTTVETMKWVGVGGSKADGTVIMGIDVPPKMGIRETEVQWDGKQANAEANRRCQNWGYSNAEIFNDSFPVQVICYPQGISPCWSKAYRITYQCIGGR</sequence>
<dbReference type="Pfam" id="PF13992">
    <property type="entry name" value="YecR"/>
    <property type="match status" value="1"/>
</dbReference>
<reference evidence="3" key="1">
    <citation type="submission" date="2020-03" db="EMBL/GenBank/DDBJ databases">
        <title>Complete genome sequence of sulfur-oxidizing bacterium skT11.</title>
        <authorList>
            <person name="Kanda M."/>
            <person name="Kojima H."/>
            <person name="Fukui M."/>
        </authorList>
    </citation>
    <scope>NUCLEOTIDE SEQUENCE [LARGE SCALE GENOMIC DNA]</scope>
    <source>
        <strain evidence="3">skT11</strain>
    </source>
</reference>
<dbReference type="InterPro" id="IPR025731">
    <property type="entry name" value="YecR-like"/>
</dbReference>
<feature type="chain" id="PRO_5026216155" description="Lipoprotein" evidence="1">
    <location>
        <begin position="20"/>
        <end position="114"/>
    </location>
</feature>
<proteinExistence type="predicted"/>
<dbReference type="Proteomes" id="UP000502260">
    <property type="component" value="Chromosome"/>
</dbReference>
<keyword evidence="1" id="KW-0732">Signal</keyword>
<dbReference type="EMBL" id="AP022853">
    <property type="protein sequence ID" value="BCB27036.1"/>
    <property type="molecule type" value="Genomic_DNA"/>
</dbReference>
<evidence type="ECO:0000313" key="2">
    <source>
        <dbReference type="EMBL" id="BCB27036.1"/>
    </source>
</evidence>
<protein>
    <recommendedName>
        <fullName evidence="4">Lipoprotein</fullName>
    </recommendedName>
</protein>
<name>A0A6F8VDE0_9PROT</name>
<gene>
    <name evidence="2" type="ORF">SKTS_19220</name>
</gene>
<evidence type="ECO:0008006" key="4">
    <source>
        <dbReference type="Google" id="ProtNLM"/>
    </source>
</evidence>
<accession>A0A6F8VDE0</accession>
<evidence type="ECO:0000256" key="1">
    <source>
        <dbReference type="SAM" id="SignalP"/>
    </source>
</evidence>
<evidence type="ECO:0000313" key="3">
    <source>
        <dbReference type="Proteomes" id="UP000502260"/>
    </source>
</evidence>
<organism evidence="2 3">
    <name type="scientific">Sulfurimicrobium lacus</name>
    <dbReference type="NCBI Taxonomy" id="2715678"/>
    <lineage>
        <taxon>Bacteria</taxon>
        <taxon>Pseudomonadati</taxon>
        <taxon>Pseudomonadota</taxon>
        <taxon>Betaproteobacteria</taxon>
        <taxon>Nitrosomonadales</taxon>
        <taxon>Sulfuricellaceae</taxon>
        <taxon>Sulfurimicrobium</taxon>
    </lineage>
</organism>
<dbReference type="PROSITE" id="PS51257">
    <property type="entry name" value="PROKAR_LIPOPROTEIN"/>
    <property type="match status" value="1"/>
</dbReference>
<feature type="signal peptide" evidence="1">
    <location>
        <begin position="1"/>
        <end position="19"/>
    </location>
</feature>
<dbReference type="AlphaFoldDB" id="A0A6F8VDE0"/>